<dbReference type="Proteomes" id="UP000076532">
    <property type="component" value="Unassembled WGS sequence"/>
</dbReference>
<feature type="region of interest" description="Disordered" evidence="1">
    <location>
        <begin position="169"/>
        <end position="225"/>
    </location>
</feature>
<feature type="transmembrane region" description="Helical" evidence="2">
    <location>
        <begin position="394"/>
        <end position="423"/>
    </location>
</feature>
<dbReference type="EMBL" id="KV417605">
    <property type="protein sequence ID" value="KZP15369.1"/>
    <property type="molecule type" value="Genomic_DNA"/>
</dbReference>
<keyword evidence="4" id="KW-1185">Reference proteome</keyword>
<feature type="transmembrane region" description="Helical" evidence="2">
    <location>
        <begin position="429"/>
        <end position="455"/>
    </location>
</feature>
<dbReference type="OrthoDB" id="2642524at2759"/>
<sequence>MQVSSNSESWSFTIIRSQGLGPLRPEKGWRAIVTVTFDQQHHEIELGCDGQNPNLKRPFYLQHADPKSHVDISVWHKSQTKRKTRKRNEVASARITLGDVLKRQGQDSKGEIPLSCMSSTGKRAQNGRNKQQQHIACLLVKLRTPASFASESETSTLLDLNDVKDDVHDMSDGYSSGNSSDTLSAPPTPTEDVFKFPPLPDHKPKPKRRRVRGYSMDPTKEGELSEVSIEDDDYDADDAGEEDQAQITVYDCDEAPPRIIRTTIGTTFAYIAASLLPTHVPQRQESTGASSMDSTMSAAESTVSRFSNLRSLREAETDEDYEKILKDHRADVATFSMTSSGAEFTLNNCGGQIIAVSSIFSGLGLIVDMWFLLRYSPLTPDEFRRVALDVNDTYVTYSLTARLPIVLLSASVVSFVVFLLYIAATVWPAASIVLSALTGLSFTLGYLIYGFNAAWRVGKRAGKRARKAVVSTCRHVLFWRRREGKAQGEGEEGCSSVSSTPISTPPPAYTSVPALLLSPPVFSPGHARLSPLSSLLSLASPPSLSPDALPDVPDTPPMPPMRPPRNPARKAVRCR</sequence>
<keyword evidence="2" id="KW-0812">Transmembrane</keyword>
<dbReference type="STRING" id="436010.A0A166E411"/>
<protein>
    <submittedName>
        <fullName evidence="3">Uncharacterized protein</fullName>
    </submittedName>
</protein>
<reference evidence="3 4" key="1">
    <citation type="journal article" date="2016" name="Mol. Biol. Evol.">
        <title>Comparative Genomics of Early-Diverging Mushroom-Forming Fungi Provides Insights into the Origins of Lignocellulose Decay Capabilities.</title>
        <authorList>
            <person name="Nagy L.G."/>
            <person name="Riley R."/>
            <person name="Tritt A."/>
            <person name="Adam C."/>
            <person name="Daum C."/>
            <person name="Floudas D."/>
            <person name="Sun H."/>
            <person name="Yadav J.S."/>
            <person name="Pangilinan J."/>
            <person name="Larsson K.H."/>
            <person name="Matsuura K."/>
            <person name="Barry K."/>
            <person name="Labutti K."/>
            <person name="Kuo R."/>
            <person name="Ohm R.A."/>
            <person name="Bhattacharya S.S."/>
            <person name="Shirouzu T."/>
            <person name="Yoshinaga Y."/>
            <person name="Martin F.M."/>
            <person name="Grigoriev I.V."/>
            <person name="Hibbett D.S."/>
        </authorList>
    </citation>
    <scope>NUCLEOTIDE SEQUENCE [LARGE SCALE GENOMIC DNA]</scope>
    <source>
        <strain evidence="3 4">CBS 109695</strain>
    </source>
</reference>
<evidence type="ECO:0000313" key="4">
    <source>
        <dbReference type="Proteomes" id="UP000076532"/>
    </source>
</evidence>
<accession>A0A166E411</accession>
<evidence type="ECO:0000256" key="1">
    <source>
        <dbReference type="SAM" id="MobiDB-lite"/>
    </source>
</evidence>
<organism evidence="3 4">
    <name type="scientific">Athelia psychrophila</name>
    <dbReference type="NCBI Taxonomy" id="1759441"/>
    <lineage>
        <taxon>Eukaryota</taxon>
        <taxon>Fungi</taxon>
        <taxon>Dikarya</taxon>
        <taxon>Basidiomycota</taxon>
        <taxon>Agaricomycotina</taxon>
        <taxon>Agaricomycetes</taxon>
        <taxon>Agaricomycetidae</taxon>
        <taxon>Atheliales</taxon>
        <taxon>Atheliaceae</taxon>
        <taxon>Athelia</taxon>
    </lineage>
</organism>
<feature type="compositionally biased region" description="Basic and acidic residues" evidence="1">
    <location>
        <begin position="101"/>
        <end position="110"/>
    </location>
</feature>
<name>A0A166E411_9AGAM</name>
<proteinExistence type="predicted"/>
<feature type="compositionally biased region" description="Polar residues" evidence="1">
    <location>
        <begin position="173"/>
        <end position="185"/>
    </location>
</feature>
<keyword evidence="2" id="KW-0472">Membrane</keyword>
<feature type="compositionally biased region" description="Pro residues" evidence="1">
    <location>
        <begin position="553"/>
        <end position="566"/>
    </location>
</feature>
<evidence type="ECO:0000313" key="3">
    <source>
        <dbReference type="EMBL" id="KZP15369.1"/>
    </source>
</evidence>
<gene>
    <name evidence="3" type="ORF">FIBSPDRAFT_83917</name>
</gene>
<feature type="region of interest" description="Disordered" evidence="1">
    <location>
        <begin position="542"/>
        <end position="575"/>
    </location>
</feature>
<feature type="compositionally biased region" description="Low complexity" evidence="1">
    <location>
        <begin position="542"/>
        <end position="552"/>
    </location>
</feature>
<feature type="transmembrane region" description="Helical" evidence="2">
    <location>
        <begin position="353"/>
        <end position="373"/>
    </location>
</feature>
<keyword evidence="2" id="KW-1133">Transmembrane helix</keyword>
<evidence type="ECO:0000256" key="2">
    <source>
        <dbReference type="SAM" id="Phobius"/>
    </source>
</evidence>
<feature type="region of interest" description="Disordered" evidence="1">
    <location>
        <begin position="101"/>
        <end position="129"/>
    </location>
</feature>
<dbReference type="AlphaFoldDB" id="A0A166E411"/>
<feature type="compositionally biased region" description="Polar residues" evidence="1">
    <location>
        <begin position="116"/>
        <end position="129"/>
    </location>
</feature>